<keyword evidence="3" id="KW-1185">Reference proteome</keyword>
<evidence type="ECO:0000313" key="3">
    <source>
        <dbReference type="Proteomes" id="UP001218218"/>
    </source>
</evidence>
<proteinExistence type="predicted"/>
<name>A0AAD6YYE9_9AGAR</name>
<evidence type="ECO:0000256" key="1">
    <source>
        <dbReference type="SAM" id="MobiDB-lite"/>
    </source>
</evidence>
<gene>
    <name evidence="2" type="ORF">DFH08DRAFT_993660</name>
</gene>
<sequence length="274" mass="29980">MKVREFKGDATPIQLVPRYVVHQTVIRQHSAAGDPLPHNLSNAAASKKASGRASRNSKPQGYMNFSVVWVPNSPDPSVTRIWLFDLGPSRREPQIVEPGCNSSSTLLISKAFVLSAEPAMEIEPQRLIVDNNTRTVRIHANSLVERIQDIRGSCLLDSGPGVTLEEAGGRHPRFLRHYCRANSPSTSRTECAETYGTKFVDQAEAEVVFVAQMRIGCREIWTGGHDRYEARTAGGGSRLRTEIAGCRSTIQGLNISVDSSSSSPVGQERPSTLL</sequence>
<protein>
    <submittedName>
        <fullName evidence="2">Uncharacterized protein</fullName>
    </submittedName>
</protein>
<dbReference type="EMBL" id="JARIHO010000133">
    <property type="protein sequence ID" value="KAJ7301518.1"/>
    <property type="molecule type" value="Genomic_DNA"/>
</dbReference>
<dbReference type="Proteomes" id="UP001218218">
    <property type="component" value="Unassembled WGS sequence"/>
</dbReference>
<evidence type="ECO:0000313" key="2">
    <source>
        <dbReference type="EMBL" id="KAJ7301518.1"/>
    </source>
</evidence>
<accession>A0AAD6YYE9</accession>
<feature type="compositionally biased region" description="Low complexity" evidence="1">
    <location>
        <begin position="41"/>
        <end position="58"/>
    </location>
</feature>
<reference evidence="2" key="1">
    <citation type="submission" date="2023-03" db="EMBL/GenBank/DDBJ databases">
        <title>Massive genome expansion in bonnet fungi (Mycena s.s.) driven by repeated elements and novel gene families across ecological guilds.</title>
        <authorList>
            <consortium name="Lawrence Berkeley National Laboratory"/>
            <person name="Harder C.B."/>
            <person name="Miyauchi S."/>
            <person name="Viragh M."/>
            <person name="Kuo A."/>
            <person name="Thoen E."/>
            <person name="Andreopoulos B."/>
            <person name="Lu D."/>
            <person name="Skrede I."/>
            <person name="Drula E."/>
            <person name="Henrissat B."/>
            <person name="Morin E."/>
            <person name="Kohler A."/>
            <person name="Barry K."/>
            <person name="LaButti K."/>
            <person name="Morin E."/>
            <person name="Salamov A."/>
            <person name="Lipzen A."/>
            <person name="Mereny Z."/>
            <person name="Hegedus B."/>
            <person name="Baldrian P."/>
            <person name="Stursova M."/>
            <person name="Weitz H."/>
            <person name="Taylor A."/>
            <person name="Grigoriev I.V."/>
            <person name="Nagy L.G."/>
            <person name="Martin F."/>
            <person name="Kauserud H."/>
        </authorList>
    </citation>
    <scope>NUCLEOTIDE SEQUENCE</scope>
    <source>
        <strain evidence="2">CBHHK002</strain>
    </source>
</reference>
<feature type="region of interest" description="Disordered" evidence="1">
    <location>
        <begin position="30"/>
        <end position="58"/>
    </location>
</feature>
<dbReference type="AlphaFoldDB" id="A0AAD6YYE9"/>
<comment type="caution">
    <text evidence="2">The sequence shown here is derived from an EMBL/GenBank/DDBJ whole genome shotgun (WGS) entry which is preliminary data.</text>
</comment>
<organism evidence="2 3">
    <name type="scientific">Mycena albidolilacea</name>
    <dbReference type="NCBI Taxonomy" id="1033008"/>
    <lineage>
        <taxon>Eukaryota</taxon>
        <taxon>Fungi</taxon>
        <taxon>Dikarya</taxon>
        <taxon>Basidiomycota</taxon>
        <taxon>Agaricomycotina</taxon>
        <taxon>Agaricomycetes</taxon>
        <taxon>Agaricomycetidae</taxon>
        <taxon>Agaricales</taxon>
        <taxon>Marasmiineae</taxon>
        <taxon>Mycenaceae</taxon>
        <taxon>Mycena</taxon>
    </lineage>
</organism>